<dbReference type="GeneID" id="36521867"/>
<evidence type="ECO:0000313" key="5">
    <source>
        <dbReference type="Proteomes" id="UP000234585"/>
    </source>
</evidence>
<dbReference type="PRINTS" id="PR00081">
    <property type="entry name" value="GDHRDH"/>
</dbReference>
<dbReference type="SUPFAM" id="SSF51735">
    <property type="entry name" value="NAD(P)-binding Rossmann-fold domains"/>
    <property type="match status" value="2"/>
</dbReference>
<dbReference type="InterPro" id="IPR036291">
    <property type="entry name" value="NAD(P)-bd_dom_sf"/>
</dbReference>
<dbReference type="PROSITE" id="PS00061">
    <property type="entry name" value="ADH_SHORT"/>
    <property type="match status" value="2"/>
</dbReference>
<accession>A0A2I2FPP9</accession>
<name>A0A2I2FPP9_ASPCN</name>
<organism evidence="4 5">
    <name type="scientific">Aspergillus candidus</name>
    <dbReference type="NCBI Taxonomy" id="41067"/>
    <lineage>
        <taxon>Eukaryota</taxon>
        <taxon>Fungi</taxon>
        <taxon>Dikarya</taxon>
        <taxon>Ascomycota</taxon>
        <taxon>Pezizomycotina</taxon>
        <taxon>Eurotiomycetes</taxon>
        <taxon>Eurotiomycetidae</taxon>
        <taxon>Eurotiales</taxon>
        <taxon>Aspergillaceae</taxon>
        <taxon>Aspergillus</taxon>
        <taxon>Aspergillus subgen. Circumdati</taxon>
    </lineage>
</organism>
<sequence length="535" mass="56780">MNVQEAPIFPVLEGKVAIVTGAAQGMGKATASVFVRAGAKVVIADVKAEEGAQVAKELSELGEVRFVQTDISKSEDVQKLVAETVSAFGKLDVAINNAAMTPDKTALLEFDEDYWGRLMDVNLTGTALCCKYQMQQMKKQGHGGSIVNIASINAYSPQPNMPAYTAAKHALLGLTKHAATEGGPSGIRVNAIAPGAIFSEMSAKALEIMGTTHDEFAPKVSSLNRFGQAHEVAHGSLWLASPGSSYVTARGLFTIPCSQVVPLTLTFPAPGIGSAIARNLASKGSNVVINYATEASDAPAAALAAELEQAHSIRALPLRADITSRSECERLVSTTKEHFRKPHTDAFQIDIIIHNAAIVYVGPVETVDEKEFQRIYEVNVLGPILLTGACKPYLPTDRSGRIVMLSSINSKVGTAYTTLYAGTKGAVEAMTRVWCRELAERATVNSINPGPVMTAMYLNASDEIKQSLALWNPLTPLVPVRETDSPEVRALGEKFGGRAAYAEEIAGLVATICNPEFGWCTGSIISANGGLSFSV</sequence>
<dbReference type="Pfam" id="PF13561">
    <property type="entry name" value="adh_short_C2"/>
    <property type="match status" value="2"/>
</dbReference>
<keyword evidence="5" id="KW-1185">Reference proteome</keyword>
<dbReference type="PANTHER" id="PTHR24321">
    <property type="entry name" value="DEHYDROGENASES, SHORT CHAIN"/>
    <property type="match status" value="1"/>
</dbReference>
<dbReference type="FunFam" id="3.40.50.720:FF:000374">
    <property type="entry name" value="3-oxoacyl-(Acyl-carrier-protein) reductase"/>
    <property type="match status" value="1"/>
</dbReference>
<dbReference type="GO" id="GO:0044550">
    <property type="term" value="P:secondary metabolite biosynthetic process"/>
    <property type="evidence" value="ECO:0007669"/>
    <property type="project" value="UniProtKB-ARBA"/>
</dbReference>
<comment type="similarity">
    <text evidence="1">Belongs to the short-chain dehydrogenases/reductases (SDR) family.</text>
</comment>
<evidence type="ECO:0000256" key="3">
    <source>
        <dbReference type="ARBA" id="ARBA00023002"/>
    </source>
</evidence>
<keyword evidence="3" id="KW-0560">Oxidoreductase</keyword>
<dbReference type="EMBL" id="KZ559117">
    <property type="protein sequence ID" value="PLB42581.1"/>
    <property type="molecule type" value="Genomic_DNA"/>
</dbReference>
<evidence type="ECO:0000256" key="2">
    <source>
        <dbReference type="ARBA" id="ARBA00022857"/>
    </source>
</evidence>
<evidence type="ECO:0000256" key="1">
    <source>
        <dbReference type="ARBA" id="ARBA00006484"/>
    </source>
</evidence>
<dbReference type="Proteomes" id="UP000234585">
    <property type="component" value="Unassembled WGS sequence"/>
</dbReference>
<dbReference type="RefSeq" id="XP_024676593.1">
    <property type="nucleotide sequence ID" value="XM_024814707.1"/>
</dbReference>
<dbReference type="STRING" id="41067.A0A2I2FPP9"/>
<evidence type="ECO:0000313" key="4">
    <source>
        <dbReference type="EMBL" id="PLB42581.1"/>
    </source>
</evidence>
<dbReference type="NCBIfam" id="NF005559">
    <property type="entry name" value="PRK07231.1"/>
    <property type="match status" value="1"/>
</dbReference>
<dbReference type="InterPro" id="IPR020904">
    <property type="entry name" value="Sc_DH/Rdtase_CS"/>
</dbReference>
<dbReference type="Gene3D" id="3.40.50.720">
    <property type="entry name" value="NAD(P)-binding Rossmann-like Domain"/>
    <property type="match status" value="2"/>
</dbReference>
<dbReference type="PRINTS" id="PR00080">
    <property type="entry name" value="SDRFAMILY"/>
</dbReference>
<dbReference type="GO" id="GO:0016491">
    <property type="term" value="F:oxidoreductase activity"/>
    <property type="evidence" value="ECO:0007669"/>
    <property type="project" value="UniProtKB-KW"/>
</dbReference>
<dbReference type="AlphaFoldDB" id="A0A2I2FPP9"/>
<dbReference type="OrthoDB" id="417891at2759"/>
<dbReference type="InterPro" id="IPR002347">
    <property type="entry name" value="SDR_fam"/>
</dbReference>
<gene>
    <name evidence="4" type="ORF">BDW47DRAFT_114719</name>
</gene>
<protein>
    <submittedName>
        <fullName evidence="4">NAD(P)-binding protein</fullName>
    </submittedName>
</protein>
<reference evidence="4 5" key="1">
    <citation type="submission" date="2017-12" db="EMBL/GenBank/DDBJ databases">
        <authorList>
            <consortium name="DOE Joint Genome Institute"/>
            <person name="Haridas S."/>
            <person name="Kjaerbolling I."/>
            <person name="Vesth T.C."/>
            <person name="Frisvad J.C."/>
            <person name="Nybo J.L."/>
            <person name="Theobald S."/>
            <person name="Kuo A."/>
            <person name="Bowyer P."/>
            <person name="Matsuda Y."/>
            <person name="Mondo S."/>
            <person name="Lyhne E.K."/>
            <person name="Kogle M.E."/>
            <person name="Clum A."/>
            <person name="Lipzen A."/>
            <person name="Salamov A."/>
            <person name="Ngan C.Y."/>
            <person name="Daum C."/>
            <person name="Chiniquy J."/>
            <person name="Barry K."/>
            <person name="LaButti K."/>
            <person name="Simmons B.A."/>
            <person name="Magnuson J.K."/>
            <person name="Mortensen U.H."/>
            <person name="Larsen T.O."/>
            <person name="Grigoriev I.V."/>
            <person name="Baker S.E."/>
            <person name="Andersen M.R."/>
            <person name="Nordberg H.P."/>
            <person name="Cantor M.N."/>
            <person name="Hua S.X."/>
        </authorList>
    </citation>
    <scope>NUCLEOTIDE SEQUENCE [LARGE SCALE GENOMIC DNA]</scope>
    <source>
        <strain evidence="4 5">CBS 102.13</strain>
    </source>
</reference>
<dbReference type="FunFam" id="3.40.50.720:FF:000084">
    <property type="entry name" value="Short-chain dehydrogenase reductase"/>
    <property type="match status" value="1"/>
</dbReference>
<dbReference type="CDD" id="cd05233">
    <property type="entry name" value="SDR_c"/>
    <property type="match status" value="2"/>
</dbReference>
<dbReference type="PANTHER" id="PTHR24321:SF8">
    <property type="entry name" value="ESTRADIOL 17-BETA-DEHYDROGENASE 8-RELATED"/>
    <property type="match status" value="1"/>
</dbReference>
<keyword evidence="2" id="KW-0521">NADP</keyword>
<proteinExistence type="inferred from homology"/>